<keyword evidence="3" id="KW-1185">Reference proteome</keyword>
<feature type="signal peptide" evidence="1">
    <location>
        <begin position="1"/>
        <end position="29"/>
    </location>
</feature>
<protein>
    <recommendedName>
        <fullName evidence="4">Secreted protein</fullName>
    </recommendedName>
</protein>
<accession>A0A669B323</accession>
<reference evidence="3" key="1">
    <citation type="submission" date="2012-01" db="EMBL/GenBank/DDBJ databases">
        <title>The Genome Sequence of Oreochromis niloticus (Nile Tilapia).</title>
        <authorList>
            <consortium name="Broad Institute Genome Assembly Team"/>
            <consortium name="Broad Institute Sequencing Platform"/>
            <person name="Di Palma F."/>
            <person name="Johnson J."/>
            <person name="Lander E.S."/>
            <person name="Lindblad-Toh K."/>
        </authorList>
    </citation>
    <scope>NUCLEOTIDE SEQUENCE [LARGE SCALE GENOMIC DNA]</scope>
</reference>
<dbReference type="AlphaFoldDB" id="A0A669B323"/>
<dbReference type="Ensembl" id="ENSONIT00000087380.1">
    <property type="protein sequence ID" value="ENSONIP00000029750.1"/>
    <property type="gene ID" value="ENSONIG00000027677.1"/>
</dbReference>
<keyword evidence="1" id="KW-0732">Signal</keyword>
<evidence type="ECO:0000313" key="2">
    <source>
        <dbReference type="Ensembl" id="ENSONIP00000029750.1"/>
    </source>
</evidence>
<evidence type="ECO:0000313" key="3">
    <source>
        <dbReference type="Proteomes" id="UP000005207"/>
    </source>
</evidence>
<sequence length="86" mass="9266">MTNYDVFLVNVCILCILSLSSYAPEGVFAQGAKQARTATGRIPKIASFTRLIFVTKACTGLSSLMTTNAGNETSTNPKANCKHRSY</sequence>
<reference evidence="2" key="2">
    <citation type="submission" date="2025-08" db="UniProtKB">
        <authorList>
            <consortium name="Ensembl"/>
        </authorList>
    </citation>
    <scope>IDENTIFICATION</scope>
</reference>
<proteinExistence type="predicted"/>
<dbReference type="InParanoid" id="A0A669B323"/>
<name>A0A669B323_ORENI</name>
<organism evidence="2 3">
    <name type="scientific">Oreochromis niloticus</name>
    <name type="common">Nile tilapia</name>
    <name type="synonym">Tilapia nilotica</name>
    <dbReference type="NCBI Taxonomy" id="8128"/>
    <lineage>
        <taxon>Eukaryota</taxon>
        <taxon>Metazoa</taxon>
        <taxon>Chordata</taxon>
        <taxon>Craniata</taxon>
        <taxon>Vertebrata</taxon>
        <taxon>Euteleostomi</taxon>
        <taxon>Actinopterygii</taxon>
        <taxon>Neopterygii</taxon>
        <taxon>Teleostei</taxon>
        <taxon>Neoteleostei</taxon>
        <taxon>Acanthomorphata</taxon>
        <taxon>Ovalentaria</taxon>
        <taxon>Cichlomorphae</taxon>
        <taxon>Cichliformes</taxon>
        <taxon>Cichlidae</taxon>
        <taxon>African cichlids</taxon>
        <taxon>Pseudocrenilabrinae</taxon>
        <taxon>Oreochromini</taxon>
        <taxon>Oreochromis</taxon>
    </lineage>
</organism>
<evidence type="ECO:0000256" key="1">
    <source>
        <dbReference type="SAM" id="SignalP"/>
    </source>
</evidence>
<evidence type="ECO:0008006" key="4">
    <source>
        <dbReference type="Google" id="ProtNLM"/>
    </source>
</evidence>
<feature type="chain" id="PRO_5025430313" description="Secreted protein" evidence="1">
    <location>
        <begin position="30"/>
        <end position="86"/>
    </location>
</feature>
<reference evidence="2" key="3">
    <citation type="submission" date="2025-09" db="UniProtKB">
        <authorList>
            <consortium name="Ensembl"/>
        </authorList>
    </citation>
    <scope>IDENTIFICATION</scope>
</reference>
<dbReference type="Proteomes" id="UP000005207">
    <property type="component" value="Linkage group LG15"/>
</dbReference>